<dbReference type="InterPro" id="IPR015421">
    <property type="entry name" value="PyrdxlP-dep_Trfase_major"/>
</dbReference>
<keyword evidence="4" id="KW-1185">Reference proteome</keyword>
<dbReference type="Gene3D" id="3.40.640.10">
    <property type="entry name" value="Type I PLP-dependent aspartate aminotransferase-like (Major domain)"/>
    <property type="match status" value="1"/>
</dbReference>
<name>A0A3D8QUG2_9HELO</name>
<comment type="caution">
    <text evidence="3">The sequence shown here is derived from an EMBL/GenBank/DDBJ whole genome shotgun (WGS) entry which is preliminary data.</text>
</comment>
<gene>
    <name evidence="3" type="ORF">BP5796_10084</name>
</gene>
<dbReference type="InterPro" id="IPR015424">
    <property type="entry name" value="PyrdxlP-dep_Trfase"/>
</dbReference>
<dbReference type="OrthoDB" id="5978656at2759"/>
<dbReference type="Proteomes" id="UP000256328">
    <property type="component" value="Unassembled WGS sequence"/>
</dbReference>
<organism evidence="3 4">
    <name type="scientific">Coleophoma crateriformis</name>
    <dbReference type="NCBI Taxonomy" id="565419"/>
    <lineage>
        <taxon>Eukaryota</taxon>
        <taxon>Fungi</taxon>
        <taxon>Dikarya</taxon>
        <taxon>Ascomycota</taxon>
        <taxon>Pezizomycotina</taxon>
        <taxon>Leotiomycetes</taxon>
        <taxon>Helotiales</taxon>
        <taxon>Dermateaceae</taxon>
        <taxon>Coleophoma</taxon>
    </lineage>
</organism>
<reference evidence="3 4" key="1">
    <citation type="journal article" date="2018" name="IMA Fungus">
        <title>IMA Genome-F 9: Draft genome sequence of Annulohypoxylon stygium, Aspergillus mulundensis, Berkeleyomyces basicola (syn. Thielaviopsis basicola), Ceratocystis smalleyi, two Cercospora beticola strains, Coleophoma cylindrospora, Fusarium fracticaudum, Phialophora cf. hyalina, and Morchella septimelata.</title>
        <authorList>
            <person name="Wingfield B.D."/>
            <person name="Bills G.F."/>
            <person name="Dong Y."/>
            <person name="Huang W."/>
            <person name="Nel W.J."/>
            <person name="Swalarsk-Parry B.S."/>
            <person name="Vaghefi N."/>
            <person name="Wilken P.M."/>
            <person name="An Z."/>
            <person name="de Beer Z.W."/>
            <person name="De Vos L."/>
            <person name="Chen L."/>
            <person name="Duong T.A."/>
            <person name="Gao Y."/>
            <person name="Hammerbacher A."/>
            <person name="Kikkert J.R."/>
            <person name="Li Y."/>
            <person name="Li H."/>
            <person name="Li K."/>
            <person name="Li Q."/>
            <person name="Liu X."/>
            <person name="Ma X."/>
            <person name="Naidoo K."/>
            <person name="Pethybridge S.J."/>
            <person name="Sun J."/>
            <person name="Steenkamp E.T."/>
            <person name="van der Nest M.A."/>
            <person name="van Wyk S."/>
            <person name="Wingfield M.J."/>
            <person name="Xiong C."/>
            <person name="Yue Q."/>
            <person name="Zhang X."/>
        </authorList>
    </citation>
    <scope>NUCLEOTIDE SEQUENCE [LARGE SCALE GENOMIC DNA]</scope>
    <source>
        <strain evidence="3 4">BP5796</strain>
    </source>
</reference>
<evidence type="ECO:0000313" key="4">
    <source>
        <dbReference type="Proteomes" id="UP000256328"/>
    </source>
</evidence>
<evidence type="ECO:0000313" key="3">
    <source>
        <dbReference type="EMBL" id="RDW65392.1"/>
    </source>
</evidence>
<accession>A0A3D8QUG2</accession>
<dbReference type="PANTHER" id="PTHR43092">
    <property type="entry name" value="L-CYSTEINE DESULFHYDRASE"/>
    <property type="match status" value="1"/>
</dbReference>
<dbReference type="SUPFAM" id="SSF53383">
    <property type="entry name" value="PLP-dependent transferases"/>
    <property type="match status" value="1"/>
</dbReference>
<dbReference type="InterPro" id="IPR000192">
    <property type="entry name" value="Aminotrans_V_dom"/>
</dbReference>
<evidence type="ECO:0000256" key="1">
    <source>
        <dbReference type="ARBA" id="ARBA00022898"/>
    </source>
</evidence>
<dbReference type="EMBL" id="PDLN01000015">
    <property type="protein sequence ID" value="RDW65392.1"/>
    <property type="molecule type" value="Genomic_DNA"/>
</dbReference>
<evidence type="ECO:0000259" key="2">
    <source>
        <dbReference type="Pfam" id="PF00266"/>
    </source>
</evidence>
<feature type="domain" description="Aminotransferase class V" evidence="2">
    <location>
        <begin position="59"/>
        <end position="222"/>
    </location>
</feature>
<dbReference type="PANTHER" id="PTHR43092:SF2">
    <property type="entry name" value="HERCYNYLCYSTEINE SULFOXIDE LYASE"/>
    <property type="match status" value="1"/>
</dbReference>
<sequence>MTRKVPFGRRMREDHFQFSPSYTPLNHGSFGAFPRVVQERQTELQKLAAERPDTFIVFDLPNYIDQSREAVAPLLGVPVDEVVLVPNATTGINTVLRNLNFESHDVIVHFSTIYPACEKTIASVGEHTPLTAVKIGLEYPIEDDEIVKIFKETVNQVRDGGQNVKIAMFDTILTFPGVRFPWEMIVLACKELGILSLIDGAHGIGSIDLTHVGSVAPDFFVSNCHNYPYEKSPSPDGKTPFVHLFEFVATTDYTPYVCIPAALKFRKELCGGEAAIMKYSWELARIGGDRTAEILGTEVLENKAGTLRKCFFANVKLPLVFKAAGEEKQQGDFDVEEAPAIQKWINATAFKEFDTYLQVAFVYGHIWVRLSAQTYLEVRDFEWVGYRLKELCARLRNGELRGC</sequence>
<proteinExistence type="predicted"/>
<dbReference type="AlphaFoldDB" id="A0A3D8QUG2"/>
<protein>
    <recommendedName>
        <fullName evidence="2">Aminotransferase class V domain-containing protein</fullName>
    </recommendedName>
</protein>
<dbReference type="Pfam" id="PF00266">
    <property type="entry name" value="Aminotran_5"/>
    <property type="match status" value="1"/>
</dbReference>
<keyword evidence="1" id="KW-0663">Pyridoxal phosphate</keyword>